<feature type="transmembrane region" description="Helical" evidence="1">
    <location>
        <begin position="68"/>
        <end position="88"/>
    </location>
</feature>
<evidence type="ECO:0000256" key="1">
    <source>
        <dbReference type="SAM" id="Phobius"/>
    </source>
</evidence>
<keyword evidence="1" id="KW-0472">Membrane</keyword>
<organism evidence="2 3">
    <name type="scientific">Megamonas hypermegale</name>
    <dbReference type="NCBI Taxonomy" id="158847"/>
    <lineage>
        <taxon>Bacteria</taxon>
        <taxon>Bacillati</taxon>
        <taxon>Bacillota</taxon>
        <taxon>Negativicutes</taxon>
        <taxon>Selenomonadales</taxon>
        <taxon>Selenomonadaceae</taxon>
        <taxon>Megamonas</taxon>
    </lineage>
</organism>
<dbReference type="RefSeq" id="WP_115151546.1">
    <property type="nucleotide sequence ID" value="NZ_UGPP01000001.1"/>
</dbReference>
<evidence type="ECO:0000313" key="3">
    <source>
        <dbReference type="Proteomes" id="UP000255234"/>
    </source>
</evidence>
<proteinExistence type="predicted"/>
<dbReference type="EMBL" id="UGPP01000001">
    <property type="protein sequence ID" value="STY71178.1"/>
    <property type="molecule type" value="Genomic_DNA"/>
</dbReference>
<evidence type="ECO:0000313" key="2">
    <source>
        <dbReference type="EMBL" id="STY71178.1"/>
    </source>
</evidence>
<reference evidence="2 3" key="1">
    <citation type="submission" date="2018-06" db="EMBL/GenBank/DDBJ databases">
        <authorList>
            <consortium name="Pathogen Informatics"/>
            <person name="Doyle S."/>
        </authorList>
    </citation>
    <scope>NUCLEOTIDE SEQUENCE [LARGE SCALE GENOMIC DNA]</scope>
    <source>
        <strain evidence="2 3">NCTC10571</strain>
    </source>
</reference>
<dbReference type="Proteomes" id="UP000255234">
    <property type="component" value="Unassembled WGS sequence"/>
</dbReference>
<protein>
    <submittedName>
        <fullName evidence="2">Uncharacterized protein</fullName>
    </submittedName>
</protein>
<dbReference type="AlphaFoldDB" id="A0A378NYU5"/>
<keyword evidence="1" id="KW-0812">Transmembrane</keyword>
<sequence length="129" mass="14902">MEPVISPMYLYLIDLLSTIRDVSFIGLLLFGVICLLAMLTFFEEDDNSSSKNISSENDETELTEKDKITILKIFFFIFIVFLVLYIAIPTKDTMYKMLISSYITPDNINNIHEMVIKDINSIVKTITER</sequence>
<keyword evidence="1" id="KW-1133">Transmembrane helix</keyword>
<gene>
    <name evidence="2" type="ORF">NCTC10571_01334</name>
</gene>
<feature type="transmembrane region" description="Helical" evidence="1">
    <location>
        <begin position="21"/>
        <end position="42"/>
    </location>
</feature>
<name>A0A378NYU5_9FIRM</name>
<accession>A0A378NYU5</accession>